<dbReference type="EMBL" id="CP012117">
    <property type="protein sequence ID" value="ANP28063.1"/>
    <property type="molecule type" value="Genomic_DNA"/>
</dbReference>
<reference evidence="2 3" key="1">
    <citation type="submission" date="2015-06" db="EMBL/GenBank/DDBJ databases">
        <title>Investigation of pathophysiology for high-risk pregnancy and development of treatment modality based on it.</title>
        <authorList>
            <person name="Kim B.-C."/>
            <person name="Lim S."/>
        </authorList>
    </citation>
    <scope>NUCLEOTIDE SEQUENCE [LARGE SCALE GENOMIC DNA]</scope>
    <source>
        <strain evidence="2 3">AD1-86</strain>
    </source>
</reference>
<evidence type="ECO:0000313" key="2">
    <source>
        <dbReference type="EMBL" id="ANP28063.1"/>
    </source>
</evidence>
<dbReference type="AlphaFoldDB" id="A0A1B0ZJG1"/>
<dbReference type="InterPro" id="IPR021888">
    <property type="entry name" value="DUF3499"/>
</dbReference>
<proteinExistence type="predicted"/>
<evidence type="ECO:0000256" key="1">
    <source>
        <dbReference type="SAM" id="MobiDB-lite"/>
    </source>
</evidence>
<evidence type="ECO:0008006" key="4">
    <source>
        <dbReference type="Google" id="ProtNLM"/>
    </source>
</evidence>
<dbReference type="Pfam" id="PF12005">
    <property type="entry name" value="DUF3499"/>
    <property type="match status" value="1"/>
</dbReference>
<feature type="region of interest" description="Disordered" evidence="1">
    <location>
        <begin position="89"/>
        <end position="125"/>
    </location>
</feature>
<dbReference type="PATRIC" id="fig|1630135.4.peg.1515"/>
<evidence type="ECO:0000313" key="3">
    <source>
        <dbReference type="Proteomes" id="UP000092596"/>
    </source>
</evidence>
<accession>A0A1B0ZJG1</accession>
<dbReference type="Proteomes" id="UP000092596">
    <property type="component" value="Chromosome"/>
</dbReference>
<gene>
    <name evidence="2" type="ORF">DAD186_15130</name>
</gene>
<sequence>MVVVSARSCSKSSCSQPAVATLTFVYADSTAVIGPLSRESEPHTYDLCAQHAAAFTAPRGWTVVMAPAPLEPEDDVLALARALADEPDAKASYQNVGTDEREQASAPHPSGRRRLTLVRDESDER</sequence>
<protein>
    <recommendedName>
        <fullName evidence="4">DUF3499 domain-containing protein</fullName>
    </recommendedName>
</protein>
<dbReference type="KEGG" id="dva:DAD186_15130"/>
<organism evidence="2 3">
    <name type="scientific">Dermabacter vaginalis</name>
    <dbReference type="NCBI Taxonomy" id="1630135"/>
    <lineage>
        <taxon>Bacteria</taxon>
        <taxon>Bacillati</taxon>
        <taxon>Actinomycetota</taxon>
        <taxon>Actinomycetes</taxon>
        <taxon>Micrococcales</taxon>
        <taxon>Dermabacteraceae</taxon>
        <taxon>Dermabacter</taxon>
    </lineage>
</organism>
<dbReference type="STRING" id="1630135.DAD186_15130"/>
<name>A0A1B0ZJG1_9MICO</name>
<dbReference type="RefSeq" id="WP_082991132.1">
    <property type="nucleotide sequence ID" value="NZ_CP012117.1"/>
</dbReference>